<dbReference type="Proteomes" id="UP000776700">
    <property type="component" value="Unassembled WGS sequence"/>
</dbReference>
<proteinExistence type="predicted"/>
<accession>A0A921MZ77</accession>
<name>A0A921MZ77_9FIRM</name>
<organism evidence="1 2">
    <name type="scientific">Romboutsia timonensis</name>
    <dbReference type="NCBI Taxonomy" id="1776391"/>
    <lineage>
        <taxon>Bacteria</taxon>
        <taxon>Bacillati</taxon>
        <taxon>Bacillota</taxon>
        <taxon>Clostridia</taxon>
        <taxon>Peptostreptococcales</taxon>
        <taxon>Peptostreptococcaceae</taxon>
        <taxon>Romboutsia</taxon>
    </lineage>
</organism>
<dbReference type="EMBL" id="DYUB01000100">
    <property type="protein sequence ID" value="HJG96046.1"/>
    <property type="molecule type" value="Genomic_DNA"/>
</dbReference>
<evidence type="ECO:0000313" key="1">
    <source>
        <dbReference type="EMBL" id="HJG96046.1"/>
    </source>
</evidence>
<sequence length="89" mass="9990">MATKDVTVLRNFAHISGAYIRGECRRIDESLANQFIDANLVSECEHEHEGDETPEGIIEVPDEVIDNPVVVMLDKPKARRGRKKVSSNE</sequence>
<protein>
    <submittedName>
        <fullName evidence="1">Uncharacterized protein</fullName>
    </submittedName>
</protein>
<evidence type="ECO:0000313" key="2">
    <source>
        <dbReference type="Proteomes" id="UP000776700"/>
    </source>
</evidence>
<comment type="caution">
    <text evidence="1">The sequence shown here is derived from an EMBL/GenBank/DDBJ whole genome shotgun (WGS) entry which is preliminary data.</text>
</comment>
<reference evidence="1" key="2">
    <citation type="submission" date="2021-09" db="EMBL/GenBank/DDBJ databases">
        <authorList>
            <person name="Gilroy R."/>
        </authorList>
    </citation>
    <scope>NUCLEOTIDE SEQUENCE</scope>
    <source>
        <strain evidence="1">1277</strain>
    </source>
</reference>
<dbReference type="AlphaFoldDB" id="A0A921MZ77"/>
<reference evidence="1" key="1">
    <citation type="journal article" date="2021" name="PeerJ">
        <title>Extensive microbial diversity within the chicken gut microbiome revealed by metagenomics and culture.</title>
        <authorList>
            <person name="Gilroy R."/>
            <person name="Ravi A."/>
            <person name="Getino M."/>
            <person name="Pursley I."/>
            <person name="Horton D.L."/>
            <person name="Alikhan N.F."/>
            <person name="Baker D."/>
            <person name="Gharbi K."/>
            <person name="Hall N."/>
            <person name="Watson M."/>
            <person name="Adriaenssens E.M."/>
            <person name="Foster-Nyarko E."/>
            <person name="Jarju S."/>
            <person name="Secka A."/>
            <person name="Antonio M."/>
            <person name="Oren A."/>
            <person name="Chaudhuri R.R."/>
            <person name="La Ragione R."/>
            <person name="Hildebrand F."/>
            <person name="Pallen M.J."/>
        </authorList>
    </citation>
    <scope>NUCLEOTIDE SEQUENCE</scope>
    <source>
        <strain evidence="1">1277</strain>
    </source>
</reference>
<gene>
    <name evidence="1" type="ORF">K8V90_02965</name>
</gene>